<dbReference type="EMBL" id="JBHLUX010000036">
    <property type="protein sequence ID" value="MFC0471745.1"/>
    <property type="molecule type" value="Genomic_DNA"/>
</dbReference>
<dbReference type="RefSeq" id="WP_335959623.1">
    <property type="nucleotide sequence ID" value="NZ_JAXBLX010000006.1"/>
</dbReference>
<sequence length="156" mass="17737">MIQKNWKRMVNMCVCFSLVLKGAVANGIAALTSNIEHTKSRTNSNEQLQTAYSFNQSETSFGSDKPIRMNILDRILSGVRMIAMSSSLKKAGDLRTLGQTLSTWKMKTHEYNYDQTRMKATAASRIRKFYYGVRDPTISMNVTERLMSTGRSPPYY</sequence>
<comment type="caution">
    <text evidence="2">The sequence shown here is derived from an EMBL/GenBank/DDBJ whole genome shotgun (WGS) entry which is preliminary data.</text>
</comment>
<evidence type="ECO:0000313" key="2">
    <source>
        <dbReference type="EMBL" id="MFC0471745.1"/>
    </source>
</evidence>
<evidence type="ECO:0000313" key="3">
    <source>
        <dbReference type="Proteomes" id="UP001589838"/>
    </source>
</evidence>
<feature type="chain" id="PRO_5045218982" evidence="1">
    <location>
        <begin position="26"/>
        <end position="156"/>
    </location>
</feature>
<dbReference type="Proteomes" id="UP001589838">
    <property type="component" value="Unassembled WGS sequence"/>
</dbReference>
<feature type="signal peptide" evidence="1">
    <location>
        <begin position="1"/>
        <end position="25"/>
    </location>
</feature>
<name>A0ABV6KFN8_9BACI</name>
<protein>
    <submittedName>
        <fullName evidence="2">Uncharacterized protein</fullName>
    </submittedName>
</protein>
<gene>
    <name evidence="2" type="ORF">ACFFHM_14885</name>
</gene>
<proteinExistence type="predicted"/>
<keyword evidence="1" id="KW-0732">Signal</keyword>
<keyword evidence="3" id="KW-1185">Reference proteome</keyword>
<reference evidence="2 3" key="1">
    <citation type="submission" date="2024-09" db="EMBL/GenBank/DDBJ databases">
        <authorList>
            <person name="Sun Q."/>
            <person name="Mori K."/>
        </authorList>
    </citation>
    <scope>NUCLEOTIDE SEQUENCE [LARGE SCALE GENOMIC DNA]</scope>
    <source>
        <strain evidence="2 3">NCAIM B.02610</strain>
    </source>
</reference>
<organism evidence="2 3">
    <name type="scientific">Halalkalibacter kiskunsagensis</name>
    <dbReference type="NCBI Taxonomy" id="1548599"/>
    <lineage>
        <taxon>Bacteria</taxon>
        <taxon>Bacillati</taxon>
        <taxon>Bacillota</taxon>
        <taxon>Bacilli</taxon>
        <taxon>Bacillales</taxon>
        <taxon>Bacillaceae</taxon>
        <taxon>Halalkalibacter</taxon>
    </lineage>
</organism>
<evidence type="ECO:0000256" key="1">
    <source>
        <dbReference type="SAM" id="SignalP"/>
    </source>
</evidence>
<accession>A0ABV6KFN8</accession>